<evidence type="ECO:0000313" key="2">
    <source>
        <dbReference type="EMBL" id="GMG82845.1"/>
    </source>
</evidence>
<organism evidence="2 3">
    <name type="scientific">Paralimibaculum aggregatum</name>
    <dbReference type="NCBI Taxonomy" id="3036245"/>
    <lineage>
        <taxon>Bacteria</taxon>
        <taxon>Pseudomonadati</taxon>
        <taxon>Pseudomonadota</taxon>
        <taxon>Alphaproteobacteria</taxon>
        <taxon>Rhodobacterales</taxon>
        <taxon>Paracoccaceae</taxon>
        <taxon>Paralimibaculum</taxon>
    </lineage>
</organism>
<gene>
    <name evidence="2" type="ORF">LNKW23_20580</name>
</gene>
<evidence type="ECO:0000313" key="3">
    <source>
        <dbReference type="Proteomes" id="UP001239909"/>
    </source>
</evidence>
<feature type="chain" id="PRO_5046653456" description="DUF2383 domain-containing protein" evidence="1">
    <location>
        <begin position="29"/>
        <end position="169"/>
    </location>
</feature>
<sequence>MSFTRLIRSVLSVTLVLGALAAAAPANAQSDNPEVIRARVTQLYLHAEDGLRDLFDASGDFERALAAKDRFSMNVAAARMFQGSTAAAFWSVVLDDRVNALGAKPEVLALSGEMREITITVHNRLAGIVATNDMDALAKALDDSADGLTRLRDVVKKIYDIIQANVRGE</sequence>
<feature type="signal peptide" evidence="1">
    <location>
        <begin position="1"/>
        <end position="28"/>
    </location>
</feature>
<dbReference type="Proteomes" id="UP001239909">
    <property type="component" value="Unassembled WGS sequence"/>
</dbReference>
<keyword evidence="1" id="KW-0732">Signal</keyword>
<protein>
    <recommendedName>
        <fullName evidence="4">DUF2383 domain-containing protein</fullName>
    </recommendedName>
</protein>
<keyword evidence="3" id="KW-1185">Reference proteome</keyword>
<evidence type="ECO:0000256" key="1">
    <source>
        <dbReference type="SAM" id="SignalP"/>
    </source>
</evidence>
<dbReference type="EMBL" id="BSYI01000013">
    <property type="protein sequence ID" value="GMG82845.1"/>
    <property type="molecule type" value="Genomic_DNA"/>
</dbReference>
<reference evidence="2 3" key="1">
    <citation type="submission" date="2023-04" db="EMBL/GenBank/DDBJ databases">
        <title>Marinoamorphus aggregata gen. nov., sp. Nov., isolate from tissue of brittle star Ophioplocus japonicus.</title>
        <authorList>
            <person name="Kawano K."/>
            <person name="Sawayama S."/>
            <person name="Nakagawa S."/>
        </authorList>
    </citation>
    <scope>NUCLEOTIDE SEQUENCE [LARGE SCALE GENOMIC DNA]</scope>
    <source>
        <strain evidence="2 3">NKW23</strain>
    </source>
</reference>
<dbReference type="RefSeq" id="WP_285671635.1">
    <property type="nucleotide sequence ID" value="NZ_BSYI01000013.1"/>
</dbReference>
<evidence type="ECO:0008006" key="4">
    <source>
        <dbReference type="Google" id="ProtNLM"/>
    </source>
</evidence>
<comment type="caution">
    <text evidence="2">The sequence shown here is derived from an EMBL/GenBank/DDBJ whole genome shotgun (WGS) entry which is preliminary data.</text>
</comment>
<proteinExistence type="predicted"/>
<accession>A0ABQ6LHT1</accession>
<name>A0ABQ6LHT1_9RHOB</name>